<proteinExistence type="predicted"/>
<evidence type="ECO:0000313" key="3">
    <source>
        <dbReference type="EMBL" id="MEJ2905721.1"/>
    </source>
</evidence>
<dbReference type="Proteomes" id="UP001378956">
    <property type="component" value="Unassembled WGS sequence"/>
</dbReference>
<dbReference type="Pfam" id="PF04972">
    <property type="entry name" value="BON"/>
    <property type="match status" value="1"/>
</dbReference>
<evidence type="ECO:0000313" key="4">
    <source>
        <dbReference type="Proteomes" id="UP001378956"/>
    </source>
</evidence>
<evidence type="ECO:0000256" key="1">
    <source>
        <dbReference type="SAM" id="SignalP"/>
    </source>
</evidence>
<dbReference type="InterPro" id="IPR051686">
    <property type="entry name" value="Lipoprotein_DolP"/>
</dbReference>
<dbReference type="PANTHER" id="PTHR34606:SF15">
    <property type="entry name" value="BON DOMAIN-CONTAINING PROTEIN"/>
    <property type="match status" value="1"/>
</dbReference>
<keyword evidence="1" id="KW-0732">Signal</keyword>
<dbReference type="PROSITE" id="PS51257">
    <property type="entry name" value="PROKAR_LIPOPROTEIN"/>
    <property type="match status" value="1"/>
</dbReference>
<keyword evidence="4" id="KW-1185">Reference proteome</keyword>
<dbReference type="PANTHER" id="PTHR34606">
    <property type="entry name" value="BON DOMAIN-CONTAINING PROTEIN"/>
    <property type="match status" value="1"/>
</dbReference>
<evidence type="ECO:0000259" key="2">
    <source>
        <dbReference type="PROSITE" id="PS50914"/>
    </source>
</evidence>
<reference evidence="3 4" key="1">
    <citation type="submission" date="2024-03" db="EMBL/GenBank/DDBJ databases">
        <title>Sequence of Lycoming College Course Isolates.</title>
        <authorList>
            <person name="Plotts O."/>
            <person name="Newman J."/>
        </authorList>
    </citation>
    <scope>NUCLEOTIDE SEQUENCE [LARGE SCALE GENOMIC DNA]</scope>
    <source>
        <strain evidence="3 4">CJB-3</strain>
    </source>
</reference>
<dbReference type="EMBL" id="JBBEUB010000015">
    <property type="protein sequence ID" value="MEJ2905721.1"/>
    <property type="molecule type" value="Genomic_DNA"/>
</dbReference>
<comment type="caution">
    <text evidence="3">The sequence shown here is derived from an EMBL/GenBank/DDBJ whole genome shotgun (WGS) entry which is preliminary data.</text>
</comment>
<protein>
    <submittedName>
        <fullName evidence="3">BON domain-containing protein</fullName>
    </submittedName>
</protein>
<dbReference type="PROSITE" id="PS50914">
    <property type="entry name" value="BON"/>
    <property type="match status" value="1"/>
</dbReference>
<feature type="signal peptide" evidence="1">
    <location>
        <begin position="1"/>
        <end position="26"/>
    </location>
</feature>
<feature type="domain" description="BON" evidence="2">
    <location>
        <begin position="30"/>
        <end position="96"/>
    </location>
</feature>
<feature type="chain" id="PRO_5047377820" evidence="1">
    <location>
        <begin position="27"/>
        <end position="166"/>
    </location>
</feature>
<accession>A0ABU8NUC6</accession>
<gene>
    <name evidence="3" type="ORF">WAE58_24970</name>
</gene>
<name>A0ABU8NUC6_9SPHI</name>
<sequence length="166" mass="17123">MKNLTMKTTALLVALVIMGTTFTSCKSGPKDDAVKAAVETALLSNPHIAEAAVTVEKGVATISGQVPDDATKADVDKTVAGVAGVKSVVNNLTVVPETPSVPVAATDVLTNAVKDATKDFPTVTATVNDGVVTLKGEIQKANLQKLMMALNALKPKKVDNSQLVIK</sequence>
<organism evidence="3 4">
    <name type="scientific">Pedobacter panaciterrae</name>
    <dbReference type="NCBI Taxonomy" id="363849"/>
    <lineage>
        <taxon>Bacteria</taxon>
        <taxon>Pseudomonadati</taxon>
        <taxon>Bacteroidota</taxon>
        <taxon>Sphingobacteriia</taxon>
        <taxon>Sphingobacteriales</taxon>
        <taxon>Sphingobacteriaceae</taxon>
        <taxon>Pedobacter</taxon>
    </lineage>
</organism>
<dbReference type="InterPro" id="IPR007055">
    <property type="entry name" value="BON_dom"/>
</dbReference>
<dbReference type="RefSeq" id="WP_216854300.1">
    <property type="nucleotide sequence ID" value="NZ_CBFGNQ010000034.1"/>
</dbReference>